<dbReference type="EMBL" id="CAJVQA010008172">
    <property type="protein sequence ID" value="CAG8667714.1"/>
    <property type="molecule type" value="Genomic_DNA"/>
</dbReference>
<evidence type="ECO:0000313" key="3">
    <source>
        <dbReference type="Proteomes" id="UP000789759"/>
    </source>
</evidence>
<evidence type="ECO:0000256" key="1">
    <source>
        <dbReference type="SAM" id="SignalP"/>
    </source>
</evidence>
<protein>
    <submittedName>
        <fullName evidence="2">9440_t:CDS:1</fullName>
    </submittedName>
</protein>
<accession>A0A9N9HEG4</accession>
<organism evidence="2 3">
    <name type="scientific">Cetraspora pellucida</name>
    <dbReference type="NCBI Taxonomy" id="1433469"/>
    <lineage>
        <taxon>Eukaryota</taxon>
        <taxon>Fungi</taxon>
        <taxon>Fungi incertae sedis</taxon>
        <taxon>Mucoromycota</taxon>
        <taxon>Glomeromycotina</taxon>
        <taxon>Glomeromycetes</taxon>
        <taxon>Diversisporales</taxon>
        <taxon>Gigasporaceae</taxon>
        <taxon>Cetraspora</taxon>
    </lineage>
</organism>
<keyword evidence="1" id="KW-0732">Signal</keyword>
<dbReference type="AlphaFoldDB" id="A0A9N9HEG4"/>
<feature type="chain" id="PRO_5040488618" evidence="1">
    <location>
        <begin position="18"/>
        <end position="105"/>
    </location>
</feature>
<dbReference type="Proteomes" id="UP000789759">
    <property type="component" value="Unassembled WGS sequence"/>
</dbReference>
<reference evidence="2" key="1">
    <citation type="submission" date="2021-06" db="EMBL/GenBank/DDBJ databases">
        <authorList>
            <person name="Kallberg Y."/>
            <person name="Tangrot J."/>
            <person name="Rosling A."/>
        </authorList>
    </citation>
    <scope>NUCLEOTIDE SEQUENCE</scope>
    <source>
        <strain evidence="2">FL966</strain>
    </source>
</reference>
<comment type="caution">
    <text evidence="2">The sequence shown here is derived from an EMBL/GenBank/DDBJ whole genome shotgun (WGS) entry which is preliminary data.</text>
</comment>
<name>A0A9N9HEG4_9GLOM</name>
<feature type="signal peptide" evidence="1">
    <location>
        <begin position="1"/>
        <end position="17"/>
    </location>
</feature>
<sequence length="105" mass="11914">MLKFLIFLFVLIHVIASTSLNSLDNSDISQTIDFKPEFTDVDDVDNDVTNEAIDNNDIDAEQVGFGYWYCRGCYRYGRYYRCYRCYRGFSGRGGGGGGGGFRMRG</sequence>
<proteinExistence type="predicted"/>
<gene>
    <name evidence="2" type="ORF">CPELLU_LOCUS10112</name>
</gene>
<keyword evidence="3" id="KW-1185">Reference proteome</keyword>
<evidence type="ECO:0000313" key="2">
    <source>
        <dbReference type="EMBL" id="CAG8667714.1"/>
    </source>
</evidence>